<reference evidence="1" key="1">
    <citation type="submission" date="2019-08" db="EMBL/GenBank/DDBJ databases">
        <authorList>
            <person name="Kucharzyk K."/>
            <person name="Murdoch R.W."/>
            <person name="Higgins S."/>
            <person name="Loffler F."/>
        </authorList>
    </citation>
    <scope>NUCLEOTIDE SEQUENCE</scope>
</reference>
<protein>
    <submittedName>
        <fullName evidence="1">Uncharacterized protein</fullName>
    </submittedName>
</protein>
<evidence type="ECO:0000313" key="1">
    <source>
        <dbReference type="EMBL" id="MPM83858.1"/>
    </source>
</evidence>
<dbReference type="AlphaFoldDB" id="A0A645D467"/>
<name>A0A645D467_9ZZZZ</name>
<gene>
    <name evidence="1" type="ORF">SDC9_130927</name>
</gene>
<proteinExistence type="predicted"/>
<dbReference type="EMBL" id="VSSQ01032559">
    <property type="protein sequence ID" value="MPM83858.1"/>
    <property type="molecule type" value="Genomic_DNA"/>
</dbReference>
<accession>A0A645D467</accession>
<organism evidence="1">
    <name type="scientific">bioreactor metagenome</name>
    <dbReference type="NCBI Taxonomy" id="1076179"/>
    <lineage>
        <taxon>unclassified sequences</taxon>
        <taxon>metagenomes</taxon>
        <taxon>ecological metagenomes</taxon>
    </lineage>
</organism>
<comment type="caution">
    <text evidence="1">The sequence shown here is derived from an EMBL/GenBank/DDBJ whole genome shotgun (WGS) entry which is preliminary data.</text>
</comment>
<sequence>MIRNACRKGASSFEINSGRRWPDSAAENALQQGARLDRLVFLDFGRGQDPGRVQALGLRLDHIAHQQLLACIVAGKDQAAFAAEQAKARRRANGRAVDGHFGEIGDRQLAELRRGRKVACVVRCQALGQGRQAGAGGGSQQGAAPKATAEAGGGAAVHGVYPGADRGAVRAGVMAAMP</sequence>